<name>A0A7R9BQG7_9CRUS</name>
<keyword evidence="12" id="KW-1185">Reference proteome</keyword>
<dbReference type="GO" id="GO:0000977">
    <property type="term" value="F:RNA polymerase II transcription regulatory region sequence-specific DNA binding"/>
    <property type="evidence" value="ECO:0007669"/>
    <property type="project" value="TreeGrafter"/>
</dbReference>
<evidence type="ECO:0000256" key="4">
    <source>
        <dbReference type="ARBA" id="ARBA00022771"/>
    </source>
</evidence>
<reference evidence="11" key="1">
    <citation type="submission" date="2020-11" db="EMBL/GenBank/DDBJ databases">
        <authorList>
            <person name="Tran Van P."/>
        </authorList>
    </citation>
    <scope>NUCLEOTIDE SEQUENCE</scope>
</reference>
<dbReference type="EMBL" id="OA883394">
    <property type="protein sequence ID" value="CAD7278779.1"/>
    <property type="molecule type" value="Genomic_DNA"/>
</dbReference>
<evidence type="ECO:0000256" key="9">
    <source>
        <dbReference type="PROSITE-ProRule" id="PRU00042"/>
    </source>
</evidence>
<keyword evidence="3" id="KW-0677">Repeat</keyword>
<keyword evidence="4 9" id="KW-0863">Zinc-finger</keyword>
<dbReference type="PANTHER" id="PTHR14196:SF0">
    <property type="entry name" value="PROTEIN BOWEL"/>
    <property type="match status" value="1"/>
</dbReference>
<evidence type="ECO:0000256" key="1">
    <source>
        <dbReference type="ARBA" id="ARBA00004123"/>
    </source>
</evidence>
<dbReference type="EMBL" id="CAJPEX010001357">
    <property type="protein sequence ID" value="CAG0918931.1"/>
    <property type="molecule type" value="Genomic_DNA"/>
</dbReference>
<dbReference type="Proteomes" id="UP000678499">
    <property type="component" value="Unassembled WGS sequence"/>
</dbReference>
<comment type="subcellular location">
    <subcellularLocation>
        <location evidence="1">Nucleus</location>
    </subcellularLocation>
</comment>
<evidence type="ECO:0000313" key="12">
    <source>
        <dbReference type="Proteomes" id="UP000678499"/>
    </source>
</evidence>
<evidence type="ECO:0000313" key="11">
    <source>
        <dbReference type="EMBL" id="CAD7278779.1"/>
    </source>
</evidence>
<dbReference type="OrthoDB" id="6376466at2759"/>
<evidence type="ECO:0000256" key="8">
    <source>
        <dbReference type="ARBA" id="ARBA00023242"/>
    </source>
</evidence>
<evidence type="ECO:0000256" key="2">
    <source>
        <dbReference type="ARBA" id="ARBA00022723"/>
    </source>
</evidence>
<dbReference type="AlphaFoldDB" id="A0A7R9BQG7"/>
<dbReference type="PANTHER" id="PTHR14196">
    <property type="entry name" value="ODD-SKIPPED - RELATED"/>
    <property type="match status" value="1"/>
</dbReference>
<evidence type="ECO:0000256" key="3">
    <source>
        <dbReference type="ARBA" id="ARBA00022737"/>
    </source>
</evidence>
<dbReference type="PROSITE" id="PS00028">
    <property type="entry name" value="ZINC_FINGER_C2H2_1"/>
    <property type="match status" value="1"/>
</dbReference>
<accession>A0A7R9BQG7</accession>
<dbReference type="GO" id="GO:0005634">
    <property type="term" value="C:nucleus"/>
    <property type="evidence" value="ECO:0007669"/>
    <property type="project" value="UniProtKB-SubCell"/>
</dbReference>
<dbReference type="GO" id="GO:0000981">
    <property type="term" value="F:DNA-binding transcription factor activity, RNA polymerase II-specific"/>
    <property type="evidence" value="ECO:0007669"/>
    <property type="project" value="TreeGrafter"/>
</dbReference>
<organism evidence="11">
    <name type="scientific">Notodromas monacha</name>
    <dbReference type="NCBI Taxonomy" id="399045"/>
    <lineage>
        <taxon>Eukaryota</taxon>
        <taxon>Metazoa</taxon>
        <taxon>Ecdysozoa</taxon>
        <taxon>Arthropoda</taxon>
        <taxon>Crustacea</taxon>
        <taxon>Oligostraca</taxon>
        <taxon>Ostracoda</taxon>
        <taxon>Podocopa</taxon>
        <taxon>Podocopida</taxon>
        <taxon>Cypridocopina</taxon>
        <taxon>Cypridoidea</taxon>
        <taxon>Cyprididae</taxon>
        <taxon>Notodromas</taxon>
    </lineage>
</organism>
<dbReference type="InterPro" id="IPR036236">
    <property type="entry name" value="Znf_C2H2_sf"/>
</dbReference>
<evidence type="ECO:0000256" key="5">
    <source>
        <dbReference type="ARBA" id="ARBA00022833"/>
    </source>
</evidence>
<gene>
    <name evidence="11" type="ORF">NMOB1V02_LOCUS6476</name>
</gene>
<keyword evidence="5" id="KW-0862">Zinc</keyword>
<dbReference type="Gene3D" id="3.30.160.60">
    <property type="entry name" value="Classic Zinc Finger"/>
    <property type="match status" value="2"/>
</dbReference>
<keyword evidence="6" id="KW-0805">Transcription regulation</keyword>
<dbReference type="GO" id="GO:0008270">
    <property type="term" value="F:zinc ion binding"/>
    <property type="evidence" value="ECO:0007669"/>
    <property type="project" value="UniProtKB-KW"/>
</dbReference>
<evidence type="ECO:0000259" key="10">
    <source>
        <dbReference type="PROSITE" id="PS50157"/>
    </source>
</evidence>
<dbReference type="InterPro" id="IPR013087">
    <property type="entry name" value="Znf_C2H2_type"/>
</dbReference>
<protein>
    <recommendedName>
        <fullName evidence="10">C2H2-type domain-containing protein</fullName>
    </recommendedName>
</protein>
<keyword evidence="7" id="KW-0804">Transcription</keyword>
<keyword evidence="8" id="KW-0539">Nucleus</keyword>
<dbReference type="InterPro" id="IPR050717">
    <property type="entry name" value="C2H2-ZF_Transcription_Reg"/>
</dbReference>
<dbReference type="SUPFAM" id="SSF57667">
    <property type="entry name" value="beta-beta-alpha zinc fingers"/>
    <property type="match status" value="1"/>
</dbReference>
<dbReference type="FunFam" id="3.30.160.60:FF:000710">
    <property type="entry name" value="Zinc finger protein 768"/>
    <property type="match status" value="1"/>
</dbReference>
<sequence>MSGSKRICFCSCFRDLNFLLPPFSSSSRFQCTHQQQLEEWRPGSNIWQGVDTVSGKRRFLCGFCRNYTSLNSHNVVVHTRWHTGERPFSCPACNKAYVQKQTLLVHVKNCHPDVFPLMTGPARL</sequence>
<keyword evidence="2" id="KW-0479">Metal-binding</keyword>
<dbReference type="PROSITE" id="PS50157">
    <property type="entry name" value="ZINC_FINGER_C2H2_2"/>
    <property type="match status" value="1"/>
</dbReference>
<feature type="domain" description="C2H2-type" evidence="10">
    <location>
        <begin position="88"/>
        <end position="116"/>
    </location>
</feature>
<proteinExistence type="predicted"/>
<evidence type="ECO:0000256" key="7">
    <source>
        <dbReference type="ARBA" id="ARBA00023163"/>
    </source>
</evidence>
<evidence type="ECO:0000256" key="6">
    <source>
        <dbReference type="ARBA" id="ARBA00023015"/>
    </source>
</evidence>